<evidence type="ECO:0000313" key="2">
    <source>
        <dbReference type="Proteomes" id="UP000053411"/>
    </source>
</evidence>
<keyword evidence="2" id="KW-1185">Reference proteome</keyword>
<dbReference type="RefSeq" id="XP_016637574.1">
    <property type="nucleotide sequence ID" value="XM_016770664.1"/>
</dbReference>
<name>A0A0D2J264_9EURO</name>
<dbReference type="AlphaFoldDB" id="A0A0D2J264"/>
<protein>
    <submittedName>
        <fullName evidence="1">Uncharacterized protein</fullName>
    </submittedName>
</protein>
<gene>
    <name evidence="1" type="ORF">Z520_00143</name>
</gene>
<dbReference type="GeneID" id="27705889"/>
<dbReference type="Proteomes" id="UP000053411">
    <property type="component" value="Unassembled WGS sequence"/>
</dbReference>
<evidence type="ECO:0000313" key="1">
    <source>
        <dbReference type="EMBL" id="KIY03452.1"/>
    </source>
</evidence>
<dbReference type="EMBL" id="KN848062">
    <property type="protein sequence ID" value="KIY03452.1"/>
    <property type="molecule type" value="Genomic_DNA"/>
</dbReference>
<sequence>MSAQLDSLNDTTASSSAAVWNPRGKIVQTPDYQLYEVAADGDAYFAVSSTSGNEEVMVRVSSQALCKTTVFFAARFETNWMPESGKFTPENPLRFTEDFDAFVTFLHIASEHELIPTPPLSLLRSVAALLDQHLFKGKLPDFFEEKLSSCFPRRFPFFNDVAVALDQFALSGTLIETNSLALLHSAYLLNLPSVFATASRRMMWQMSVVDVDTLLPNDLRMLVPGDFVDSFEDEAVRLREDLVSALPKVFYPDPHGEMQWYCYFCHLIPHEERWMIEIIRKSDTWAEESRAGPVARLQDCFMDYMRMLGRLEQLREFDGRRAPCGRFRLRQPDVLEREMLFDVYNAIGGLCLPCVKAGGEFRYRRFCDVHQLDLTTECSEHETVTQDVEESQA</sequence>
<dbReference type="OrthoDB" id="4127683at2759"/>
<proteinExistence type="predicted"/>
<organism evidence="1 2">
    <name type="scientific">Fonsecaea multimorphosa CBS 102226</name>
    <dbReference type="NCBI Taxonomy" id="1442371"/>
    <lineage>
        <taxon>Eukaryota</taxon>
        <taxon>Fungi</taxon>
        <taxon>Dikarya</taxon>
        <taxon>Ascomycota</taxon>
        <taxon>Pezizomycotina</taxon>
        <taxon>Eurotiomycetes</taxon>
        <taxon>Chaetothyriomycetidae</taxon>
        <taxon>Chaetothyriales</taxon>
        <taxon>Herpotrichiellaceae</taxon>
        <taxon>Fonsecaea</taxon>
    </lineage>
</organism>
<reference evidence="1 2" key="1">
    <citation type="submission" date="2015-01" db="EMBL/GenBank/DDBJ databases">
        <title>The Genome Sequence of Fonsecaea multimorphosa CBS 102226.</title>
        <authorList>
            <consortium name="The Broad Institute Genomics Platform"/>
            <person name="Cuomo C."/>
            <person name="de Hoog S."/>
            <person name="Gorbushina A."/>
            <person name="Stielow B."/>
            <person name="Teixiera M."/>
            <person name="Abouelleil A."/>
            <person name="Chapman S.B."/>
            <person name="Priest M."/>
            <person name="Young S.K."/>
            <person name="Wortman J."/>
            <person name="Nusbaum C."/>
            <person name="Birren B."/>
        </authorList>
    </citation>
    <scope>NUCLEOTIDE SEQUENCE [LARGE SCALE GENOMIC DNA]</scope>
    <source>
        <strain evidence="1 2">CBS 102226</strain>
    </source>
</reference>
<accession>A0A0D2J264</accession>
<dbReference type="VEuPathDB" id="FungiDB:Z520_00143"/>